<dbReference type="AlphaFoldDB" id="A0A9P4MCX2"/>
<protein>
    <submittedName>
        <fullName evidence="2">Uncharacterized protein</fullName>
    </submittedName>
</protein>
<dbReference type="PANTHER" id="PTHR35184:SF1">
    <property type="entry name" value="INTEGRAL MEMBRANE PROTEIN"/>
    <property type="match status" value="1"/>
</dbReference>
<evidence type="ECO:0000313" key="3">
    <source>
        <dbReference type="Proteomes" id="UP000799772"/>
    </source>
</evidence>
<dbReference type="OrthoDB" id="3357002at2759"/>
<feature type="transmembrane region" description="Helical" evidence="1">
    <location>
        <begin position="51"/>
        <end position="72"/>
    </location>
</feature>
<name>A0A9P4MCX2_9PEZI</name>
<feature type="non-terminal residue" evidence="2">
    <location>
        <position position="1"/>
    </location>
</feature>
<feature type="transmembrane region" description="Helical" evidence="1">
    <location>
        <begin position="205"/>
        <end position="224"/>
    </location>
</feature>
<evidence type="ECO:0000256" key="1">
    <source>
        <dbReference type="SAM" id="Phobius"/>
    </source>
</evidence>
<dbReference type="Pfam" id="PF11309">
    <property type="entry name" value="DUF3112"/>
    <property type="match status" value="1"/>
</dbReference>
<dbReference type="InterPro" id="IPR021460">
    <property type="entry name" value="DUF3112"/>
</dbReference>
<evidence type="ECO:0000313" key="2">
    <source>
        <dbReference type="EMBL" id="KAF2102882.1"/>
    </source>
</evidence>
<reference evidence="2" key="1">
    <citation type="journal article" date="2020" name="Stud. Mycol.">
        <title>101 Dothideomycetes genomes: a test case for predicting lifestyles and emergence of pathogens.</title>
        <authorList>
            <person name="Haridas S."/>
            <person name="Albert R."/>
            <person name="Binder M."/>
            <person name="Bloem J."/>
            <person name="Labutti K."/>
            <person name="Salamov A."/>
            <person name="Andreopoulos B."/>
            <person name="Baker S."/>
            <person name="Barry K."/>
            <person name="Bills G."/>
            <person name="Bluhm B."/>
            <person name="Cannon C."/>
            <person name="Castanera R."/>
            <person name="Culley D."/>
            <person name="Daum C."/>
            <person name="Ezra D."/>
            <person name="Gonzalez J."/>
            <person name="Henrissat B."/>
            <person name="Kuo A."/>
            <person name="Liang C."/>
            <person name="Lipzen A."/>
            <person name="Lutzoni F."/>
            <person name="Magnuson J."/>
            <person name="Mondo S."/>
            <person name="Nolan M."/>
            <person name="Ohm R."/>
            <person name="Pangilinan J."/>
            <person name="Park H.-J."/>
            <person name="Ramirez L."/>
            <person name="Alfaro M."/>
            <person name="Sun H."/>
            <person name="Tritt A."/>
            <person name="Yoshinaga Y."/>
            <person name="Zwiers L.-H."/>
            <person name="Turgeon B."/>
            <person name="Goodwin S."/>
            <person name="Spatafora J."/>
            <person name="Crous P."/>
            <person name="Grigoriev I."/>
        </authorList>
    </citation>
    <scope>NUCLEOTIDE SEQUENCE</scope>
    <source>
        <strain evidence="2">CBS 133067</strain>
    </source>
</reference>
<organism evidence="2 3">
    <name type="scientific">Rhizodiscina lignyota</name>
    <dbReference type="NCBI Taxonomy" id="1504668"/>
    <lineage>
        <taxon>Eukaryota</taxon>
        <taxon>Fungi</taxon>
        <taxon>Dikarya</taxon>
        <taxon>Ascomycota</taxon>
        <taxon>Pezizomycotina</taxon>
        <taxon>Dothideomycetes</taxon>
        <taxon>Pleosporomycetidae</taxon>
        <taxon>Aulographales</taxon>
        <taxon>Rhizodiscinaceae</taxon>
        <taxon>Rhizodiscina</taxon>
    </lineage>
</organism>
<feature type="transmembrane region" description="Helical" evidence="1">
    <location>
        <begin position="20"/>
        <end position="39"/>
    </location>
</feature>
<gene>
    <name evidence="2" type="ORF">NA57DRAFT_27870</name>
</gene>
<dbReference type="EMBL" id="ML978122">
    <property type="protein sequence ID" value="KAF2102882.1"/>
    <property type="molecule type" value="Genomic_DNA"/>
</dbReference>
<keyword evidence="3" id="KW-1185">Reference proteome</keyword>
<keyword evidence="1" id="KW-1133">Transmembrane helix</keyword>
<keyword evidence="1" id="KW-0472">Membrane</keyword>
<proteinExistence type="predicted"/>
<dbReference type="Proteomes" id="UP000799772">
    <property type="component" value="Unassembled WGS sequence"/>
</dbReference>
<sequence length="282" mass="31815">PYRPQTWSLGGKPTVGTDVPITAVYLALYICGAITHMTIFQKNKRRGHKFLMSGLLFGFCMARTVTCTLRIASICLSDDIPLSIAAAIFVAAGVVIIYIVNLIFTQRIVRAQHQNSGWHPLFKAFFIAIYVIIILTLLMLITSVVQSYYTLSSNTHRIDRDIQLYGATMYAVISFLPIPIIFFSLIVPRRVRTDKFGSGRFRTKIVVLLLAATLICCGACYRAGSSWVTPVPTQNPVPWYHHRVYFYVFDFSVEVLVVYLYAFLRVDKRFHIPDGAHGPGSY</sequence>
<comment type="caution">
    <text evidence="2">The sequence shown here is derived from an EMBL/GenBank/DDBJ whole genome shotgun (WGS) entry which is preliminary data.</text>
</comment>
<feature type="non-terminal residue" evidence="2">
    <location>
        <position position="282"/>
    </location>
</feature>
<feature type="transmembrane region" description="Helical" evidence="1">
    <location>
        <begin position="84"/>
        <end position="104"/>
    </location>
</feature>
<feature type="transmembrane region" description="Helical" evidence="1">
    <location>
        <begin position="244"/>
        <end position="264"/>
    </location>
</feature>
<feature type="transmembrane region" description="Helical" evidence="1">
    <location>
        <begin position="124"/>
        <end position="144"/>
    </location>
</feature>
<accession>A0A9P4MCX2</accession>
<dbReference type="PANTHER" id="PTHR35184">
    <property type="entry name" value="YALI0C10208P"/>
    <property type="match status" value="1"/>
</dbReference>
<keyword evidence="1" id="KW-0812">Transmembrane</keyword>
<feature type="transmembrane region" description="Helical" evidence="1">
    <location>
        <begin position="164"/>
        <end position="185"/>
    </location>
</feature>